<dbReference type="PANTHER" id="PTHR34847">
    <property type="entry name" value="NODULATION PROTEIN U"/>
    <property type="match status" value="1"/>
</dbReference>
<dbReference type="InterPro" id="IPR031730">
    <property type="entry name" value="Carbam_trans_C"/>
</dbReference>
<dbReference type="KEGG" id="mfo:Metfor_1145"/>
<feature type="domain" description="Carbamoyltransferase" evidence="2">
    <location>
        <begin position="6"/>
        <end position="338"/>
    </location>
</feature>
<protein>
    <submittedName>
        <fullName evidence="4">Putative carbamoyl transferase, NodU family</fullName>
    </submittedName>
</protein>
<dbReference type="HOGENOM" id="CLU_014411_2_0_2"/>
<keyword evidence="5" id="KW-1185">Reference proteome</keyword>
<reference evidence="5" key="1">
    <citation type="submission" date="2011-12" db="EMBL/GenBank/DDBJ databases">
        <title>Complete sequence of Methanoregula formicicum SMSP.</title>
        <authorList>
            <person name="Lucas S."/>
            <person name="Han J."/>
            <person name="Lapidus A."/>
            <person name="Cheng J.-F."/>
            <person name="Goodwin L."/>
            <person name="Pitluck S."/>
            <person name="Peters L."/>
            <person name="Ovchinnikova G."/>
            <person name="Teshima H."/>
            <person name="Detter J.C."/>
            <person name="Han C."/>
            <person name="Tapia R."/>
            <person name="Land M."/>
            <person name="Hauser L."/>
            <person name="Kyrpides N."/>
            <person name="Ivanova N."/>
            <person name="Pagani I."/>
            <person name="Imachi H."/>
            <person name="Tamaki H."/>
            <person name="Sekiguchi Y."/>
            <person name="Kamagata Y."/>
            <person name="Cadillo-Quiroz H."/>
            <person name="Zinder S."/>
            <person name="Liu W.-T."/>
            <person name="Woyke T."/>
        </authorList>
    </citation>
    <scope>NUCLEOTIDE SEQUENCE [LARGE SCALE GENOMIC DNA]</scope>
    <source>
        <strain evidence="5">DSM 22288 / NBRC 105244 / SMSP</strain>
    </source>
</reference>
<accession>L0HEK1</accession>
<dbReference type="PANTHER" id="PTHR34847:SF1">
    <property type="entry name" value="NODULATION PROTEIN U"/>
    <property type="match status" value="1"/>
</dbReference>
<dbReference type="CDD" id="cd24100">
    <property type="entry name" value="ASKHA_NBD_MJ1051-like_N"/>
    <property type="match status" value="1"/>
</dbReference>
<dbReference type="RefSeq" id="WP_015285155.1">
    <property type="nucleotide sequence ID" value="NC_019943.1"/>
</dbReference>
<dbReference type="SUPFAM" id="SSF53067">
    <property type="entry name" value="Actin-like ATPase domain"/>
    <property type="match status" value="1"/>
</dbReference>
<evidence type="ECO:0000256" key="1">
    <source>
        <dbReference type="ARBA" id="ARBA00006129"/>
    </source>
</evidence>
<dbReference type="AlphaFoldDB" id="L0HEK1"/>
<dbReference type="Gene3D" id="3.90.870.20">
    <property type="entry name" value="Carbamoyltransferase, C-terminal domain"/>
    <property type="match status" value="1"/>
</dbReference>
<keyword evidence="4" id="KW-0808">Transferase</keyword>
<evidence type="ECO:0000259" key="3">
    <source>
        <dbReference type="Pfam" id="PF16861"/>
    </source>
</evidence>
<dbReference type="STRING" id="593750.Metfor_1145"/>
<gene>
    <name evidence="4" type="ordered locus">Metfor_1145</name>
</gene>
<reference evidence="4 5" key="2">
    <citation type="journal article" date="2014" name="Genome Announc.">
        <title>Complete Genome Sequence of Methanoregula formicica SMSPT, a Mesophilic Hydrogenotrophic Methanogen Isolated from a Methanogenic Upflow Anaerobic Sludge Blanket Reactor.</title>
        <authorList>
            <person name="Yamamoto K."/>
            <person name="Tamaki H."/>
            <person name="Cadillo-Quiroz H."/>
            <person name="Imachi H."/>
            <person name="Kyrpides N."/>
            <person name="Woyke T."/>
            <person name="Goodwin L."/>
            <person name="Zinder S.H."/>
            <person name="Kamagata Y."/>
            <person name="Liu W.T."/>
        </authorList>
    </citation>
    <scope>NUCLEOTIDE SEQUENCE [LARGE SCALE GENOMIC DNA]</scope>
    <source>
        <strain evidence="5">DSM 22288 / NBRC 105244 / SMSP</strain>
    </source>
</reference>
<dbReference type="EMBL" id="CP003167">
    <property type="protein sequence ID" value="AGB02191.1"/>
    <property type="molecule type" value="Genomic_DNA"/>
</dbReference>
<sequence>MSDHFRVLGIHDNHNASVSLLEDGAIVFSLQEERLNGIKNFNGFPSRAVHRALDFAQITLDDIDLFAFGTVHNPAWKDTAAQIRQYSAPTWKKYLADGFKASPFFSLYTAKRARQRQKFLATQGIPADRTRFYDHNLTHAATALCCSGFYGTPALILALDGGGDGNCAGVYTSRDGDLAKVAVTKEGNSVGNLYAVSTFYMGMMPLEHEYKLMGMAPYSQPKYYEGMSRALDHILSVDGLTFRRSTVATTSNSFRALEAIYRRQRFDAVCAALQDFTERSVTRWVQNAIAATGLHRICLSGGVFMNVKLNKLIASLPGVEELFVMPSCGDESNAMGAAFLAYKEHCAALGTDPVIHPLSHLYLGEAFGDETIRSECRNAGYTFEKDGNINRFVAEMLNQNRIVARCSGRSEWGARALGNRSILANPKSFETVSKINDAIKMRDFWMPFAGSVMEEAAGRYLVNPRKIPSPYMMLAFDTTRERESIRAATHPRDRTIRPQILPREQNPDYHAIISEFSRMTGTGCVLNTSFNLHGSPMVYHPREALETLTKSDLDILVMGDYVIRKET</sequence>
<dbReference type="Pfam" id="PF16861">
    <property type="entry name" value="Carbam_trans_C"/>
    <property type="match status" value="1"/>
</dbReference>
<dbReference type="InterPro" id="IPR003696">
    <property type="entry name" value="Carbtransf_dom"/>
</dbReference>
<dbReference type="eggNOG" id="arCOG01188">
    <property type="taxonomic scope" value="Archaea"/>
</dbReference>
<name>L0HEK1_METFS</name>
<evidence type="ECO:0000259" key="2">
    <source>
        <dbReference type="Pfam" id="PF02543"/>
    </source>
</evidence>
<proteinExistence type="inferred from homology"/>
<dbReference type="InterPro" id="IPR038152">
    <property type="entry name" value="Carbam_trans_C_sf"/>
</dbReference>
<evidence type="ECO:0000313" key="5">
    <source>
        <dbReference type="Proteomes" id="UP000010824"/>
    </source>
</evidence>
<dbReference type="Proteomes" id="UP000010824">
    <property type="component" value="Chromosome"/>
</dbReference>
<evidence type="ECO:0000313" key="4">
    <source>
        <dbReference type="EMBL" id="AGB02191.1"/>
    </source>
</evidence>
<dbReference type="InterPro" id="IPR043129">
    <property type="entry name" value="ATPase_NBD"/>
</dbReference>
<dbReference type="InParanoid" id="L0HEK1"/>
<organism evidence="4 5">
    <name type="scientific">Methanoregula formicica (strain DSM 22288 / NBRC 105244 / SMSP)</name>
    <dbReference type="NCBI Taxonomy" id="593750"/>
    <lineage>
        <taxon>Archaea</taxon>
        <taxon>Methanobacteriati</taxon>
        <taxon>Methanobacteriota</taxon>
        <taxon>Stenosarchaea group</taxon>
        <taxon>Methanomicrobia</taxon>
        <taxon>Methanomicrobiales</taxon>
        <taxon>Methanoregulaceae</taxon>
        <taxon>Methanoregula</taxon>
    </lineage>
</organism>
<dbReference type="Gene3D" id="3.30.420.40">
    <property type="match status" value="2"/>
</dbReference>
<dbReference type="Pfam" id="PF02543">
    <property type="entry name" value="Carbam_trans_N"/>
    <property type="match status" value="1"/>
</dbReference>
<dbReference type="InterPro" id="IPR051338">
    <property type="entry name" value="NodU/CmcH_Carbamoyltrnsfr"/>
</dbReference>
<dbReference type="GeneID" id="14310458"/>
<dbReference type="OrthoDB" id="42122at2157"/>
<dbReference type="GO" id="GO:0016740">
    <property type="term" value="F:transferase activity"/>
    <property type="evidence" value="ECO:0007669"/>
    <property type="project" value="UniProtKB-KW"/>
</dbReference>
<comment type="similarity">
    <text evidence="1">Belongs to the NodU/CmcH family.</text>
</comment>
<feature type="domain" description="Carbamoyltransferase C-terminal" evidence="3">
    <location>
        <begin position="394"/>
        <end position="565"/>
    </location>
</feature>